<gene>
    <name evidence="2" type="ORF">PoB_003954500</name>
</gene>
<dbReference type="EMBL" id="BLXT01004479">
    <property type="protein sequence ID" value="GFO13040.1"/>
    <property type="molecule type" value="Genomic_DNA"/>
</dbReference>
<accession>A0AAV4B0G0</accession>
<evidence type="ECO:0000256" key="1">
    <source>
        <dbReference type="SAM" id="MobiDB-lite"/>
    </source>
</evidence>
<dbReference type="Proteomes" id="UP000735302">
    <property type="component" value="Unassembled WGS sequence"/>
</dbReference>
<proteinExistence type="predicted"/>
<keyword evidence="3" id="KW-1185">Reference proteome</keyword>
<comment type="caution">
    <text evidence="2">The sequence shown here is derived from an EMBL/GenBank/DDBJ whole genome shotgun (WGS) entry which is preliminary data.</text>
</comment>
<name>A0AAV4B0G0_9GAST</name>
<organism evidence="2 3">
    <name type="scientific">Plakobranchus ocellatus</name>
    <dbReference type="NCBI Taxonomy" id="259542"/>
    <lineage>
        <taxon>Eukaryota</taxon>
        <taxon>Metazoa</taxon>
        <taxon>Spiralia</taxon>
        <taxon>Lophotrochozoa</taxon>
        <taxon>Mollusca</taxon>
        <taxon>Gastropoda</taxon>
        <taxon>Heterobranchia</taxon>
        <taxon>Euthyneura</taxon>
        <taxon>Panpulmonata</taxon>
        <taxon>Sacoglossa</taxon>
        <taxon>Placobranchoidea</taxon>
        <taxon>Plakobranchidae</taxon>
        <taxon>Plakobranchus</taxon>
    </lineage>
</organism>
<sequence length="83" mass="9086">MVERLKQIGTVDVSNDQLKMKHNTEAKDLQFLRRRGLILSGPAALSRSLPREHLTSCSVMTKGGSSSHERGAGVVVLSRSKRA</sequence>
<protein>
    <submittedName>
        <fullName evidence="2">Uncharacterized protein</fullName>
    </submittedName>
</protein>
<dbReference type="AlphaFoldDB" id="A0AAV4B0G0"/>
<evidence type="ECO:0000313" key="3">
    <source>
        <dbReference type="Proteomes" id="UP000735302"/>
    </source>
</evidence>
<feature type="region of interest" description="Disordered" evidence="1">
    <location>
        <begin position="59"/>
        <end position="83"/>
    </location>
</feature>
<evidence type="ECO:0000313" key="2">
    <source>
        <dbReference type="EMBL" id="GFO13040.1"/>
    </source>
</evidence>
<reference evidence="2 3" key="1">
    <citation type="journal article" date="2021" name="Elife">
        <title>Chloroplast acquisition without the gene transfer in kleptoplastic sea slugs, Plakobranchus ocellatus.</title>
        <authorList>
            <person name="Maeda T."/>
            <person name="Takahashi S."/>
            <person name="Yoshida T."/>
            <person name="Shimamura S."/>
            <person name="Takaki Y."/>
            <person name="Nagai Y."/>
            <person name="Toyoda A."/>
            <person name="Suzuki Y."/>
            <person name="Arimoto A."/>
            <person name="Ishii H."/>
            <person name="Satoh N."/>
            <person name="Nishiyama T."/>
            <person name="Hasebe M."/>
            <person name="Maruyama T."/>
            <person name="Minagawa J."/>
            <person name="Obokata J."/>
            <person name="Shigenobu S."/>
        </authorList>
    </citation>
    <scope>NUCLEOTIDE SEQUENCE [LARGE SCALE GENOMIC DNA]</scope>
</reference>